<dbReference type="STRING" id="86049.A0A1C1CM40"/>
<evidence type="ECO:0000313" key="2">
    <source>
        <dbReference type="EMBL" id="OCT49580.1"/>
    </source>
</evidence>
<dbReference type="Proteomes" id="UP000094526">
    <property type="component" value="Unassembled WGS sequence"/>
</dbReference>
<dbReference type="AlphaFoldDB" id="A0A1C1CM40"/>
<name>A0A1C1CM40_9EURO</name>
<proteinExistence type="predicted"/>
<dbReference type="eggNOG" id="ENOG502SAW3">
    <property type="taxonomic scope" value="Eukaryota"/>
</dbReference>
<feature type="region of interest" description="Disordered" evidence="1">
    <location>
        <begin position="583"/>
        <end position="605"/>
    </location>
</feature>
<feature type="compositionally biased region" description="Acidic residues" evidence="1">
    <location>
        <begin position="328"/>
        <end position="337"/>
    </location>
</feature>
<evidence type="ECO:0000256" key="1">
    <source>
        <dbReference type="SAM" id="MobiDB-lite"/>
    </source>
</evidence>
<organism evidence="2 3">
    <name type="scientific">Cladophialophora carrionii</name>
    <dbReference type="NCBI Taxonomy" id="86049"/>
    <lineage>
        <taxon>Eukaryota</taxon>
        <taxon>Fungi</taxon>
        <taxon>Dikarya</taxon>
        <taxon>Ascomycota</taxon>
        <taxon>Pezizomycotina</taxon>
        <taxon>Eurotiomycetes</taxon>
        <taxon>Chaetothyriomycetidae</taxon>
        <taxon>Chaetothyriales</taxon>
        <taxon>Herpotrichiellaceae</taxon>
        <taxon>Cladophialophora</taxon>
    </lineage>
</organism>
<accession>A0A1C1CM40</accession>
<feature type="region of interest" description="Disordered" evidence="1">
    <location>
        <begin position="172"/>
        <end position="220"/>
    </location>
</feature>
<feature type="region of interest" description="Disordered" evidence="1">
    <location>
        <begin position="26"/>
        <end position="45"/>
    </location>
</feature>
<dbReference type="EMBL" id="LGRB01000010">
    <property type="protein sequence ID" value="OCT49580.1"/>
    <property type="molecule type" value="Genomic_DNA"/>
</dbReference>
<comment type="caution">
    <text evidence="2">The sequence shown here is derived from an EMBL/GenBank/DDBJ whole genome shotgun (WGS) entry which is preliminary data.</text>
</comment>
<dbReference type="OrthoDB" id="5369448at2759"/>
<sequence>MASSPLQPVSPVQLDLEVEASAFRHSSPLSLRQEPHPSSSLYPPDDVLAHDYNFSGAIYEEGTSDTETEGLLEDRFRQEEDVLITNGRVFSGCSSISSFPASISQHLPLEDEQYDGPRTPSKRDSIAMSPSESAGDRNHPTTSPRAFREYPSPFRHPSSVRALQMKDEIMSETQSVLRHHRRTGSQMSSYSLRSSYSTHTSPTKRLSRSHRSSPSKGGSNLKKEFPLVLLHCTLLPPNIRVQPGSVEDSLILDSLPEDYKSRWVALRNKLADPEVSSRGVLIPHPREDLALLEERLLESLELEAPRIRHNHYFPSDGSVADSGFESASTEDETELDPSCEACPDCGRRLRPEEVHRKWEVKVFAANGLMRAGAWAAAWQEMEKVDVEIKVWLPDEIRQELEAKLVLLAAPQFETTELASQEAPAEPEINSLSEEDTKSQSRRSEAQGNARTAEEEPINRTEPLISSLSPVTNEQNVWTQLGSHARELTRDRRNVLVGVLSFLVLFFALARPEQPRQGSSSPTLVFETADTPKVLTTTITTTSVAVTTALVTVSDLNATPAAGSQPEPSETMELLSAEDLFEQPSETKIGTFPQPILEDSTSSTAP</sequence>
<feature type="compositionally biased region" description="Basic and acidic residues" evidence="1">
    <location>
        <begin position="434"/>
        <end position="444"/>
    </location>
</feature>
<protein>
    <submittedName>
        <fullName evidence="2">Flavoprotein oxygenase</fullName>
    </submittedName>
</protein>
<dbReference type="VEuPathDB" id="FungiDB:G647_09838"/>
<feature type="region of interest" description="Disordered" evidence="1">
    <location>
        <begin position="111"/>
        <end position="157"/>
    </location>
</feature>
<feature type="region of interest" description="Disordered" evidence="1">
    <location>
        <begin position="416"/>
        <end position="461"/>
    </location>
</feature>
<evidence type="ECO:0000313" key="3">
    <source>
        <dbReference type="Proteomes" id="UP000094526"/>
    </source>
</evidence>
<gene>
    <name evidence="2" type="ORF">CLCR_06913</name>
</gene>
<dbReference type="VEuPathDB" id="FungiDB:CLCR_06913"/>
<reference evidence="3" key="1">
    <citation type="submission" date="2015-07" db="EMBL/GenBank/DDBJ databases">
        <authorList>
            <person name="Teixeira M.M."/>
            <person name="Souza R.C."/>
            <person name="Almeida L.G."/>
            <person name="Vicente V.A."/>
            <person name="de Hoog S."/>
            <person name="Bocca A.L."/>
            <person name="de Almeida S.R."/>
            <person name="Vasconcelos A.T."/>
            <person name="Felipe M.S."/>
        </authorList>
    </citation>
    <scope>NUCLEOTIDE SEQUENCE [LARGE SCALE GENOMIC DNA]</scope>
    <source>
        <strain evidence="3">KSF</strain>
    </source>
</reference>
<feature type="region of interest" description="Disordered" evidence="1">
    <location>
        <begin position="319"/>
        <end position="338"/>
    </location>
</feature>
<feature type="compositionally biased region" description="Low complexity" evidence="1">
    <location>
        <begin position="185"/>
        <end position="201"/>
    </location>
</feature>
<keyword evidence="3" id="KW-1185">Reference proteome</keyword>